<dbReference type="EMBL" id="CAJGYO010000001">
    <property type="protein sequence ID" value="CAD6202745.1"/>
    <property type="molecule type" value="Genomic_DNA"/>
</dbReference>
<dbReference type="SMART" id="SM00257">
    <property type="entry name" value="LysM"/>
    <property type="match status" value="3"/>
</dbReference>
<feature type="domain" description="LysM" evidence="4">
    <location>
        <begin position="110"/>
        <end position="157"/>
    </location>
</feature>
<comment type="caution">
    <text evidence="5">The sequence shown here is derived from an EMBL/GenBank/DDBJ whole genome shotgun (WGS) entry which is preliminary data.</text>
</comment>
<protein>
    <submittedName>
        <fullName evidence="5">Uncharacterized protein</fullName>
    </submittedName>
</protein>
<keyword evidence="6" id="KW-1185">Reference proteome</keyword>
<dbReference type="Gene3D" id="1.10.510.10">
    <property type="entry name" value="Transferase(Phosphotransferase) domain 1"/>
    <property type="match status" value="2"/>
</dbReference>
<dbReference type="InterPro" id="IPR000719">
    <property type="entry name" value="Prot_kinase_dom"/>
</dbReference>
<keyword evidence="1" id="KW-0472">Membrane</keyword>
<name>A0A811MCD5_9POAL</name>
<dbReference type="CDD" id="cd00118">
    <property type="entry name" value="LysM"/>
    <property type="match status" value="1"/>
</dbReference>
<dbReference type="Proteomes" id="UP000604825">
    <property type="component" value="Unassembled WGS sequence"/>
</dbReference>
<dbReference type="PROSITE" id="PS51782">
    <property type="entry name" value="LYSM"/>
    <property type="match status" value="3"/>
</dbReference>
<dbReference type="InterPro" id="IPR008266">
    <property type="entry name" value="Tyr_kinase_AS"/>
</dbReference>
<evidence type="ECO:0000259" key="4">
    <source>
        <dbReference type="PROSITE" id="PS51782"/>
    </source>
</evidence>
<keyword evidence="1" id="KW-0812">Transmembrane</keyword>
<sequence>MEPRHFCCALLMLLLVFRRAGAQDNTNYTVPAQFACNVSSPPCDTYVVYRTQSPGYQDLGSISDLFGTSQARIASANNLSSEDGVLQPGQPLLVPVSRCGCTGGWSFANVTYPIRQGDTFFNLARVSYENLTEYQLIQNLNPGSVPTSLQVGQEVTVPLFCQCPARAERSSFITYVWQPGDTMSQVSKLMNASGDEIAEANNVTSSSASASLVGQPMPIPVQQRPRLPPLLYAASAGDGKSRWRRRAVIIGASVSGSLVALAALFLAILAHRRYGKKPSMRLGSRFAGNTKLSWSRNQYGHDSSNSFAHHMMKGGKLLTGVSQFIDKPIIFVEEEIMEATMNLDERCKIGSTYYRAKLDGEVFAVKPAKGDVSAELKMMQMVNHANLIKLAGISIGADGDYAFLVYEFAEKGSLDKWLYQKPPSALPSSSCCTVATLSWGQRLSIALDVANGLLYMHEHTQPSMVHGDIRARNILLTADFRAKISSFSLAKPATADAAGTSSDVFAFGLLLLELLSGRRAMEARVGSEIGMLWREIRGVLDAGDKREAKLIKWMEPALGSEYHMDAAFSLAGMARACTEDDAARRPNMTEVVFSLSVLVQPLSVADGFEKMWQPSSDDNIRMASSVSAR</sequence>
<evidence type="ECO:0000256" key="1">
    <source>
        <dbReference type="SAM" id="Phobius"/>
    </source>
</evidence>
<dbReference type="InterPro" id="IPR056561">
    <property type="entry name" value="NFP_LYK_LysM1"/>
</dbReference>
<feature type="domain" description="Protein kinase" evidence="3">
    <location>
        <begin position="276"/>
        <end position="598"/>
    </location>
</feature>
<reference evidence="5" key="1">
    <citation type="submission" date="2020-10" db="EMBL/GenBank/DDBJ databases">
        <authorList>
            <person name="Han B."/>
            <person name="Lu T."/>
            <person name="Zhao Q."/>
            <person name="Huang X."/>
            <person name="Zhao Y."/>
        </authorList>
    </citation>
    <scope>NUCLEOTIDE SEQUENCE</scope>
</reference>
<dbReference type="InterPro" id="IPR052611">
    <property type="entry name" value="Plant_RLK_LysM"/>
</dbReference>
<dbReference type="PANTHER" id="PTHR45927:SF2">
    <property type="entry name" value="SERINE_THREONINE RECEPTOR-LIKE KINASE NFP"/>
    <property type="match status" value="1"/>
</dbReference>
<evidence type="ECO:0000313" key="5">
    <source>
        <dbReference type="EMBL" id="CAD6202745.1"/>
    </source>
</evidence>
<dbReference type="Pfam" id="PF23457">
    <property type="entry name" value="LysM2_NFP"/>
    <property type="match status" value="1"/>
</dbReference>
<accession>A0A811MCD5</accession>
<dbReference type="Pfam" id="PF23462">
    <property type="entry name" value="LysM3_NFP"/>
    <property type="match status" value="1"/>
</dbReference>
<dbReference type="InterPro" id="IPR018392">
    <property type="entry name" value="LysM"/>
</dbReference>
<dbReference type="InterPro" id="IPR011009">
    <property type="entry name" value="Kinase-like_dom_sf"/>
</dbReference>
<feature type="domain" description="LysM" evidence="4">
    <location>
        <begin position="173"/>
        <end position="219"/>
    </location>
</feature>
<dbReference type="PROSITE" id="PS50011">
    <property type="entry name" value="PROTEIN_KINASE_DOM"/>
    <property type="match status" value="1"/>
</dbReference>
<dbReference type="AlphaFoldDB" id="A0A811MCD5"/>
<keyword evidence="2" id="KW-0732">Signal</keyword>
<dbReference type="Pfam" id="PF07714">
    <property type="entry name" value="PK_Tyr_Ser-Thr"/>
    <property type="match status" value="1"/>
</dbReference>
<dbReference type="InterPro" id="IPR001245">
    <property type="entry name" value="Ser-Thr/Tyr_kinase_cat_dom"/>
</dbReference>
<dbReference type="Gene3D" id="3.10.350.10">
    <property type="entry name" value="LysM domain"/>
    <property type="match status" value="3"/>
</dbReference>
<feature type="signal peptide" evidence="2">
    <location>
        <begin position="1"/>
        <end position="22"/>
    </location>
</feature>
<dbReference type="SUPFAM" id="SSF56112">
    <property type="entry name" value="Protein kinase-like (PK-like)"/>
    <property type="match status" value="1"/>
</dbReference>
<dbReference type="OrthoDB" id="1668230at2759"/>
<feature type="chain" id="PRO_5032467922" evidence="2">
    <location>
        <begin position="23"/>
        <end position="629"/>
    </location>
</feature>
<dbReference type="PANTHER" id="PTHR45927">
    <property type="entry name" value="LYSM-DOMAIN RECEPTOR-LIKE KINASE-RELATED"/>
    <property type="match status" value="1"/>
</dbReference>
<dbReference type="InterPro" id="IPR036779">
    <property type="entry name" value="LysM_dom_sf"/>
</dbReference>
<dbReference type="PROSITE" id="PS00109">
    <property type="entry name" value="PROTEIN_KINASE_TYR"/>
    <property type="match status" value="1"/>
</dbReference>
<proteinExistence type="predicted"/>
<dbReference type="Pfam" id="PF23446">
    <property type="entry name" value="LysM1_NFP_LYK"/>
    <property type="match status" value="1"/>
</dbReference>
<dbReference type="Gene3D" id="3.30.200.20">
    <property type="entry name" value="Phosphorylase Kinase, domain 1"/>
    <property type="match status" value="1"/>
</dbReference>
<evidence type="ECO:0000259" key="3">
    <source>
        <dbReference type="PROSITE" id="PS50011"/>
    </source>
</evidence>
<organism evidence="5 6">
    <name type="scientific">Miscanthus lutarioriparius</name>
    <dbReference type="NCBI Taxonomy" id="422564"/>
    <lineage>
        <taxon>Eukaryota</taxon>
        <taxon>Viridiplantae</taxon>
        <taxon>Streptophyta</taxon>
        <taxon>Embryophyta</taxon>
        <taxon>Tracheophyta</taxon>
        <taxon>Spermatophyta</taxon>
        <taxon>Magnoliopsida</taxon>
        <taxon>Liliopsida</taxon>
        <taxon>Poales</taxon>
        <taxon>Poaceae</taxon>
        <taxon>PACMAD clade</taxon>
        <taxon>Panicoideae</taxon>
        <taxon>Andropogonodae</taxon>
        <taxon>Andropogoneae</taxon>
        <taxon>Saccharinae</taxon>
        <taxon>Miscanthus</taxon>
    </lineage>
</organism>
<dbReference type="InterPro" id="IPR059143">
    <property type="entry name" value="NFP_LysM2"/>
</dbReference>
<gene>
    <name evidence="5" type="ORF">NCGR_LOCUS983</name>
</gene>
<dbReference type="GO" id="GO:0005886">
    <property type="term" value="C:plasma membrane"/>
    <property type="evidence" value="ECO:0007669"/>
    <property type="project" value="UniProtKB-ARBA"/>
</dbReference>
<dbReference type="InterPro" id="IPR059144">
    <property type="entry name" value="NFP_LysM3"/>
</dbReference>
<evidence type="ECO:0000313" key="6">
    <source>
        <dbReference type="Proteomes" id="UP000604825"/>
    </source>
</evidence>
<feature type="transmembrane region" description="Helical" evidence="1">
    <location>
        <begin position="248"/>
        <end position="270"/>
    </location>
</feature>
<dbReference type="GO" id="GO:0004672">
    <property type="term" value="F:protein kinase activity"/>
    <property type="evidence" value="ECO:0007669"/>
    <property type="project" value="InterPro"/>
</dbReference>
<dbReference type="GO" id="GO:0005524">
    <property type="term" value="F:ATP binding"/>
    <property type="evidence" value="ECO:0007669"/>
    <property type="project" value="InterPro"/>
</dbReference>
<feature type="domain" description="LysM" evidence="4">
    <location>
        <begin position="48"/>
        <end position="94"/>
    </location>
</feature>
<evidence type="ECO:0000256" key="2">
    <source>
        <dbReference type="SAM" id="SignalP"/>
    </source>
</evidence>
<keyword evidence="1" id="KW-1133">Transmembrane helix</keyword>